<proteinExistence type="predicted"/>
<evidence type="ECO:0000313" key="1">
    <source>
        <dbReference type="EMBL" id="CAD8197721.1"/>
    </source>
</evidence>
<dbReference type="Proteomes" id="UP000683925">
    <property type="component" value="Unassembled WGS sequence"/>
</dbReference>
<dbReference type="EMBL" id="CAJJDP010000115">
    <property type="protein sequence ID" value="CAD8197721.1"/>
    <property type="molecule type" value="Genomic_DNA"/>
</dbReference>
<organism evidence="1 2">
    <name type="scientific">Paramecium octaurelia</name>
    <dbReference type="NCBI Taxonomy" id="43137"/>
    <lineage>
        <taxon>Eukaryota</taxon>
        <taxon>Sar</taxon>
        <taxon>Alveolata</taxon>
        <taxon>Ciliophora</taxon>
        <taxon>Intramacronucleata</taxon>
        <taxon>Oligohymenophorea</taxon>
        <taxon>Peniculida</taxon>
        <taxon>Parameciidae</taxon>
        <taxon>Paramecium</taxon>
    </lineage>
</organism>
<keyword evidence="2" id="KW-1185">Reference proteome</keyword>
<protein>
    <submittedName>
        <fullName evidence="1">Uncharacterized protein</fullName>
    </submittedName>
</protein>
<dbReference type="AlphaFoldDB" id="A0A8S1XA39"/>
<sequence length="44" mass="5374">MTKTDQTLVWIVRRCTKLQTEQIMQDIQQQFACCYAEKYQLQNF</sequence>
<evidence type="ECO:0000313" key="2">
    <source>
        <dbReference type="Proteomes" id="UP000683925"/>
    </source>
</evidence>
<gene>
    <name evidence="1" type="ORF">POCTA_138.1.T1150035</name>
</gene>
<reference evidence="1" key="1">
    <citation type="submission" date="2021-01" db="EMBL/GenBank/DDBJ databases">
        <authorList>
            <consortium name="Genoscope - CEA"/>
            <person name="William W."/>
        </authorList>
    </citation>
    <scope>NUCLEOTIDE SEQUENCE</scope>
</reference>
<name>A0A8S1XA39_PAROT</name>
<comment type="caution">
    <text evidence="1">The sequence shown here is derived from an EMBL/GenBank/DDBJ whole genome shotgun (WGS) entry which is preliminary data.</text>
</comment>
<accession>A0A8S1XA39</accession>